<comment type="caution">
    <text evidence="1">The sequence shown here is derived from an EMBL/GenBank/DDBJ whole genome shotgun (WGS) entry which is preliminary data.</text>
</comment>
<dbReference type="Gene3D" id="2.30.110.10">
    <property type="entry name" value="Electron Transport, Fmn-binding Protein, Chain A"/>
    <property type="match status" value="1"/>
</dbReference>
<evidence type="ECO:0000313" key="2">
    <source>
        <dbReference type="Proteomes" id="UP000669133"/>
    </source>
</evidence>
<organism evidence="1 2">
    <name type="scientific">Candida metapsilosis</name>
    <dbReference type="NCBI Taxonomy" id="273372"/>
    <lineage>
        <taxon>Eukaryota</taxon>
        <taxon>Fungi</taxon>
        <taxon>Dikarya</taxon>
        <taxon>Ascomycota</taxon>
        <taxon>Saccharomycotina</taxon>
        <taxon>Pichiomycetes</taxon>
        <taxon>Debaryomycetaceae</taxon>
        <taxon>Candida/Lodderomyces clade</taxon>
        <taxon>Candida</taxon>
    </lineage>
</organism>
<dbReference type="RefSeq" id="XP_067547047.1">
    <property type="nucleotide sequence ID" value="XM_067693312.1"/>
</dbReference>
<dbReference type="InterPro" id="IPR007396">
    <property type="entry name" value="TR_PAI2-type"/>
</dbReference>
<dbReference type="Pfam" id="PF04299">
    <property type="entry name" value="FMN_bind_2"/>
    <property type="match status" value="1"/>
</dbReference>
<dbReference type="EMBL" id="JAEOAQ010000006">
    <property type="protein sequence ID" value="KAG5417931.1"/>
    <property type="molecule type" value="Genomic_DNA"/>
</dbReference>
<dbReference type="SUPFAM" id="SSF50475">
    <property type="entry name" value="FMN-binding split barrel"/>
    <property type="match status" value="1"/>
</dbReference>
<sequence length="225" mass="25592">MYIPKKYQEEEWDQVEYLIKHYPLATIITTDGGAIIANHIPLYLKVDPSSGERKLIAHIAKSNHQIPSLTSNDNVLVIFQSANSYITPNYYPTKQETHKVVPTWDFASVHIHGSSRIIDDFEFVRDQLNHLTNQEEGKKDAGVDKWRVDEAPENYLKVMQKAITGLEIEIGSFECKYKFEQGARKQDVSGVISGLKGDGKEEMSKLTIDANARADERKAKVREVE</sequence>
<dbReference type="PIRSF" id="PIRSF010372">
    <property type="entry name" value="PaiB"/>
    <property type="match status" value="1"/>
</dbReference>
<dbReference type="Proteomes" id="UP000669133">
    <property type="component" value="Unassembled WGS sequence"/>
</dbReference>
<dbReference type="PANTHER" id="PTHR35802:SF1">
    <property type="entry name" value="PROTEASE SYNTHASE AND SPORULATION PROTEIN PAI 2"/>
    <property type="match status" value="1"/>
</dbReference>
<evidence type="ECO:0000313" key="1">
    <source>
        <dbReference type="EMBL" id="KAG5417931.1"/>
    </source>
</evidence>
<gene>
    <name evidence="1" type="ORF">I9W82_004259</name>
</gene>
<keyword evidence="2" id="KW-1185">Reference proteome</keyword>
<dbReference type="PANTHER" id="PTHR35802">
    <property type="entry name" value="PROTEASE SYNTHASE AND SPORULATION PROTEIN PAI 2"/>
    <property type="match status" value="1"/>
</dbReference>
<proteinExistence type="predicted"/>
<accession>A0A8H7ZFK1</accession>
<dbReference type="GeneID" id="93652888"/>
<dbReference type="InterPro" id="IPR012349">
    <property type="entry name" value="Split_barrel_FMN-bd"/>
</dbReference>
<dbReference type="OrthoDB" id="2101473at2759"/>
<protein>
    <recommendedName>
        <fullName evidence="3">Transcriptional regulator</fullName>
    </recommendedName>
</protein>
<reference evidence="1 2" key="1">
    <citation type="submission" date="2020-12" db="EMBL/GenBank/DDBJ databases">
        <title>Effect of drift, selection, and recombination on the evolution of hybrid genomes in Candida yeast pathogens.</title>
        <authorList>
            <person name="Mixao V."/>
            <person name="Ksiezopolska E."/>
            <person name="Saus E."/>
            <person name="Boekhout T."/>
            <person name="Gacser A."/>
            <person name="Gabaldon T."/>
        </authorList>
    </citation>
    <scope>NUCLEOTIDE SEQUENCE [LARGE SCALE GENOMIC DNA]</scope>
    <source>
        <strain evidence="1 2">BP57</strain>
    </source>
</reference>
<dbReference type="AlphaFoldDB" id="A0A8H7ZFK1"/>
<evidence type="ECO:0008006" key="3">
    <source>
        <dbReference type="Google" id="ProtNLM"/>
    </source>
</evidence>
<name>A0A8H7ZFK1_9ASCO</name>